<reference evidence="3 4" key="1">
    <citation type="submission" date="2019-06" db="EMBL/GenBank/DDBJ databases">
        <title>Spirosoma utsteinense sp. nov. isolated from Antarctic ice-free soils.</title>
        <authorList>
            <person name="Tahon G."/>
        </authorList>
    </citation>
    <scope>NUCLEOTIDE SEQUENCE [LARGE SCALE GENOMIC DNA]</scope>
    <source>
        <strain evidence="3 4">LMG 31447</strain>
    </source>
</reference>
<feature type="domain" description="Cyclic nucleotide-binding" evidence="2">
    <location>
        <begin position="926"/>
        <end position="1041"/>
    </location>
</feature>
<dbReference type="InterPro" id="IPR000595">
    <property type="entry name" value="cNMP-bd_dom"/>
</dbReference>
<proteinExistence type="predicted"/>
<feature type="transmembrane region" description="Helical" evidence="1">
    <location>
        <begin position="379"/>
        <end position="400"/>
    </location>
</feature>
<keyword evidence="1" id="KW-1133">Transmembrane helix</keyword>
<dbReference type="InterPro" id="IPR014710">
    <property type="entry name" value="RmlC-like_jellyroll"/>
</dbReference>
<organism evidence="3 4">
    <name type="scientific">Spirosoma utsteinense</name>
    <dbReference type="NCBI Taxonomy" id="2585773"/>
    <lineage>
        <taxon>Bacteria</taxon>
        <taxon>Pseudomonadati</taxon>
        <taxon>Bacteroidota</taxon>
        <taxon>Cytophagia</taxon>
        <taxon>Cytophagales</taxon>
        <taxon>Cytophagaceae</taxon>
        <taxon>Spirosoma</taxon>
    </lineage>
</organism>
<gene>
    <name evidence="3" type="ORF">FH603_869</name>
</gene>
<feature type="transmembrane region" description="Helical" evidence="1">
    <location>
        <begin position="235"/>
        <end position="256"/>
    </location>
</feature>
<dbReference type="PANTHER" id="PTHR23011">
    <property type="entry name" value="CYCLIC NUCLEOTIDE-BINDING DOMAIN CONTAINING PROTEIN"/>
    <property type="match status" value="1"/>
</dbReference>
<accession>A0ABR6W1F6</accession>
<dbReference type="InterPro" id="IPR036259">
    <property type="entry name" value="MFS_trans_sf"/>
</dbReference>
<evidence type="ECO:0000256" key="1">
    <source>
        <dbReference type="SAM" id="Phobius"/>
    </source>
</evidence>
<name>A0ABR6W1F6_9BACT</name>
<dbReference type="Gene3D" id="2.60.120.10">
    <property type="entry name" value="Jelly Rolls"/>
    <property type="match status" value="1"/>
</dbReference>
<feature type="transmembrane region" description="Helical" evidence="1">
    <location>
        <begin position="339"/>
        <end position="358"/>
    </location>
</feature>
<dbReference type="SUPFAM" id="SSF48371">
    <property type="entry name" value="ARM repeat"/>
    <property type="match status" value="1"/>
</dbReference>
<comment type="caution">
    <text evidence="3">The sequence shown here is derived from an EMBL/GenBank/DDBJ whole genome shotgun (WGS) entry which is preliminary data.</text>
</comment>
<keyword evidence="4" id="KW-1185">Reference proteome</keyword>
<evidence type="ECO:0000259" key="2">
    <source>
        <dbReference type="PROSITE" id="PS50042"/>
    </source>
</evidence>
<feature type="transmembrane region" description="Helical" evidence="1">
    <location>
        <begin position="123"/>
        <end position="146"/>
    </location>
</feature>
<dbReference type="Pfam" id="PF00027">
    <property type="entry name" value="cNMP_binding"/>
    <property type="match status" value="1"/>
</dbReference>
<dbReference type="EMBL" id="VFIA01000004">
    <property type="protein sequence ID" value="MBC3790380.1"/>
    <property type="molecule type" value="Genomic_DNA"/>
</dbReference>
<dbReference type="PANTHER" id="PTHR23011:SF28">
    <property type="entry name" value="CYCLIC NUCLEOTIDE-BINDING DOMAIN CONTAINING PROTEIN"/>
    <property type="match status" value="1"/>
</dbReference>
<dbReference type="SMART" id="SM00100">
    <property type="entry name" value="cNMP"/>
    <property type="match status" value="1"/>
</dbReference>
<dbReference type="Proteomes" id="UP000700732">
    <property type="component" value="Unassembled WGS sequence"/>
</dbReference>
<dbReference type="PROSITE" id="PS00889">
    <property type="entry name" value="CNMP_BINDING_2"/>
    <property type="match status" value="1"/>
</dbReference>
<dbReference type="RefSeq" id="WP_186736218.1">
    <property type="nucleotide sequence ID" value="NZ_VFIA01000004.1"/>
</dbReference>
<dbReference type="PROSITE" id="PS50042">
    <property type="entry name" value="CNMP_BINDING_3"/>
    <property type="match status" value="1"/>
</dbReference>
<keyword evidence="1" id="KW-0812">Transmembrane</keyword>
<feature type="transmembrane region" description="Helical" evidence="1">
    <location>
        <begin position="65"/>
        <end position="84"/>
    </location>
</feature>
<dbReference type="InterPro" id="IPR016024">
    <property type="entry name" value="ARM-type_fold"/>
</dbReference>
<feature type="transmembrane region" description="Helical" evidence="1">
    <location>
        <begin position="310"/>
        <end position="333"/>
    </location>
</feature>
<dbReference type="SUPFAM" id="SSF103473">
    <property type="entry name" value="MFS general substrate transporter"/>
    <property type="match status" value="1"/>
</dbReference>
<protein>
    <submittedName>
        <fullName evidence="3">ATP/ADP translocase/HEAT repeat protein</fullName>
    </submittedName>
</protein>
<dbReference type="InterPro" id="IPR011989">
    <property type="entry name" value="ARM-like"/>
</dbReference>
<feature type="transmembrane region" description="Helical" evidence="1">
    <location>
        <begin position="96"/>
        <end position="117"/>
    </location>
</feature>
<evidence type="ECO:0000313" key="4">
    <source>
        <dbReference type="Proteomes" id="UP000700732"/>
    </source>
</evidence>
<dbReference type="Gene3D" id="1.25.10.10">
    <property type="entry name" value="Leucine-rich Repeat Variant"/>
    <property type="match status" value="2"/>
</dbReference>
<feature type="transmembrane region" description="Helical" evidence="1">
    <location>
        <begin position="32"/>
        <end position="53"/>
    </location>
</feature>
<feature type="transmembrane region" description="Helical" evidence="1">
    <location>
        <begin position="276"/>
        <end position="298"/>
    </location>
</feature>
<evidence type="ECO:0000313" key="3">
    <source>
        <dbReference type="EMBL" id="MBC3790380.1"/>
    </source>
</evidence>
<sequence>MNVGASTPPSDLSFTQRWQRALGIRPDEARTVGLFFVHNFLLGIGTILVYVAANAILLENQPETSLPLAYVMSAVAMIAVGKLYGYYEHHLLLSHLATRVLLTVVAMTVVVGLFVVYGHSVAAAVAIMVGYRVVYLLTNLEFWGVSAVVFDTRQSKRLFSVISSGDMPAKALGAILAAFVHAHTGILILVLVAFGAFLAAYYALQLTVQSHEVHAAHRPARAVRREPSRFVGQQFGGSNLIFLMCLSMAALAAVAIEIEYNFFINVKHRFHDQSDVIKYVSYILALTYGLAMLVKLLLSGALLDKFGVRRSLLLLPLVALAGLVGLIVMNRVGAEETVLLVYFCILYLVFEVVRRSLFDPVFLVLFQPLSPPQRLKGHTLAKGLYEPLGLGLAGLLIWAMHNHPTLGVWVPFVWLMLLGGAFYLLRKTYRHYMHELNDAIGRRFLERDQLAMPTAAKTTMLRQLNSDKVTDVVAALGWLGTHSPRELTPQLPTLLLHPDSTVRRRTLALLTDHDQAIPVRQLTHVALTDTEPVLREQAAYLLGRRISAEPGELAPLLNHTDLSVRQGAIRGVLELNPRDLAGRHSLTGLINNPEPLPQQIALKLIGVLQLVDYASVVNQRLKSPDATLAKAAITAAGRLPDPELTRFMVAHLTDTHIGRTVVNALKTRGEDIVPAMRAALATTNRLLTERIAGICGTIRTAESRRLLNELASQADLTIRGAALRALRRFPNESADDVLFRILLDNEISLAQRLLHGSLTDPDLADTLDYELTVLLQRLFDVLTQLYDSETITGARLGVGHPARERRANSLELLDNLIPRNVYQTMQVLIDDLPLPERVRMLDVELGPFAEPEPIRTFILRTGETVFSAWTVSTVLRSLSAADALLARQSLLSQSRAFSPLLMTHPTDSQNQISDYDRVLLLAHTSLFSQTPENVLASITPIMKEEAYQAGSTIFTKGDLGTGMYVIYAGEVSIRDGNTELARFGRGDFFGELALLDTESRSATAEVSSDVRLLRLDQDDFFDLMEERGEVLRSIVRSLSGRIRRQNELLAKQTTPSPAT</sequence>
<keyword evidence="1" id="KW-0472">Membrane</keyword>
<dbReference type="SUPFAM" id="SSF51206">
    <property type="entry name" value="cAMP-binding domain-like"/>
    <property type="match status" value="1"/>
</dbReference>
<dbReference type="InterPro" id="IPR018490">
    <property type="entry name" value="cNMP-bd_dom_sf"/>
</dbReference>
<feature type="transmembrane region" description="Helical" evidence="1">
    <location>
        <begin position="406"/>
        <end position="425"/>
    </location>
</feature>
<dbReference type="InterPro" id="IPR018488">
    <property type="entry name" value="cNMP-bd_CS"/>
</dbReference>
<dbReference type="CDD" id="cd00038">
    <property type="entry name" value="CAP_ED"/>
    <property type="match status" value="1"/>
</dbReference>